<gene>
    <name evidence="2" type="ORF">DPMN_029752</name>
</gene>
<evidence type="ECO:0000313" key="3">
    <source>
        <dbReference type="Proteomes" id="UP000828390"/>
    </source>
</evidence>
<comment type="caution">
    <text evidence="2">The sequence shown here is derived from an EMBL/GenBank/DDBJ whole genome shotgun (WGS) entry which is preliminary data.</text>
</comment>
<reference evidence="2" key="2">
    <citation type="submission" date="2020-11" db="EMBL/GenBank/DDBJ databases">
        <authorList>
            <person name="McCartney M.A."/>
            <person name="Auch B."/>
            <person name="Kono T."/>
            <person name="Mallez S."/>
            <person name="Becker A."/>
            <person name="Gohl D.M."/>
            <person name="Silverstein K.A.T."/>
            <person name="Koren S."/>
            <person name="Bechman K.B."/>
            <person name="Herman A."/>
            <person name="Abrahante J.E."/>
            <person name="Garbe J."/>
        </authorList>
    </citation>
    <scope>NUCLEOTIDE SEQUENCE</scope>
    <source>
        <strain evidence="2">Duluth1</strain>
        <tissue evidence="2">Whole animal</tissue>
    </source>
</reference>
<proteinExistence type="predicted"/>
<sequence length="68" mass="7390">MAKLNDNREAYNDNERGLVLSCAWEPGRDALEKKLCKPSKSLKSWSSRGASPPPGPSSKALPCTYQGP</sequence>
<dbReference type="Proteomes" id="UP000828390">
    <property type="component" value="Unassembled WGS sequence"/>
</dbReference>
<dbReference type="EMBL" id="JAIWYP010000002">
    <property type="protein sequence ID" value="KAH3866654.1"/>
    <property type="molecule type" value="Genomic_DNA"/>
</dbReference>
<reference evidence="2" key="1">
    <citation type="journal article" date="2019" name="bioRxiv">
        <title>The Genome of the Zebra Mussel, Dreissena polymorpha: A Resource for Invasive Species Research.</title>
        <authorList>
            <person name="McCartney M.A."/>
            <person name="Auch B."/>
            <person name="Kono T."/>
            <person name="Mallez S."/>
            <person name="Zhang Y."/>
            <person name="Obille A."/>
            <person name="Becker A."/>
            <person name="Abrahante J.E."/>
            <person name="Garbe J."/>
            <person name="Badalamenti J.P."/>
            <person name="Herman A."/>
            <person name="Mangelson H."/>
            <person name="Liachko I."/>
            <person name="Sullivan S."/>
            <person name="Sone E.D."/>
            <person name="Koren S."/>
            <person name="Silverstein K.A.T."/>
            <person name="Beckman K.B."/>
            <person name="Gohl D.M."/>
        </authorList>
    </citation>
    <scope>NUCLEOTIDE SEQUENCE</scope>
    <source>
        <strain evidence="2">Duluth1</strain>
        <tissue evidence="2">Whole animal</tissue>
    </source>
</reference>
<keyword evidence="3" id="KW-1185">Reference proteome</keyword>
<feature type="compositionally biased region" description="Low complexity" evidence="1">
    <location>
        <begin position="39"/>
        <end position="50"/>
    </location>
</feature>
<dbReference type="AlphaFoldDB" id="A0A9D4RFQ8"/>
<name>A0A9D4RFQ8_DREPO</name>
<evidence type="ECO:0000313" key="2">
    <source>
        <dbReference type="EMBL" id="KAH3866654.1"/>
    </source>
</evidence>
<protein>
    <submittedName>
        <fullName evidence="2">Uncharacterized protein</fullName>
    </submittedName>
</protein>
<accession>A0A9D4RFQ8</accession>
<evidence type="ECO:0000256" key="1">
    <source>
        <dbReference type="SAM" id="MobiDB-lite"/>
    </source>
</evidence>
<feature type="region of interest" description="Disordered" evidence="1">
    <location>
        <begin position="39"/>
        <end position="68"/>
    </location>
</feature>
<organism evidence="2 3">
    <name type="scientific">Dreissena polymorpha</name>
    <name type="common">Zebra mussel</name>
    <name type="synonym">Mytilus polymorpha</name>
    <dbReference type="NCBI Taxonomy" id="45954"/>
    <lineage>
        <taxon>Eukaryota</taxon>
        <taxon>Metazoa</taxon>
        <taxon>Spiralia</taxon>
        <taxon>Lophotrochozoa</taxon>
        <taxon>Mollusca</taxon>
        <taxon>Bivalvia</taxon>
        <taxon>Autobranchia</taxon>
        <taxon>Heteroconchia</taxon>
        <taxon>Euheterodonta</taxon>
        <taxon>Imparidentia</taxon>
        <taxon>Neoheterodontei</taxon>
        <taxon>Myida</taxon>
        <taxon>Dreissenoidea</taxon>
        <taxon>Dreissenidae</taxon>
        <taxon>Dreissena</taxon>
    </lineage>
</organism>